<feature type="region of interest" description="Disordered" evidence="8">
    <location>
        <begin position="582"/>
        <end position="601"/>
    </location>
</feature>
<proteinExistence type="inferred from homology"/>
<dbReference type="PANTHER" id="PTHR12596">
    <property type="entry name" value="EXPORTIN 4,7-RELATED"/>
    <property type="match status" value="1"/>
</dbReference>
<dbReference type="InterPro" id="IPR044189">
    <property type="entry name" value="XPO4/7-like"/>
</dbReference>
<organism evidence="9 10">
    <name type="scientific">Anaeramoeba flamelloides</name>
    <dbReference type="NCBI Taxonomy" id="1746091"/>
    <lineage>
        <taxon>Eukaryota</taxon>
        <taxon>Metamonada</taxon>
        <taxon>Anaeramoebidae</taxon>
        <taxon>Anaeramoeba</taxon>
    </lineage>
</organism>
<accession>A0ABQ8ZBT6</accession>
<dbReference type="EMBL" id="JAOAOG010000023">
    <property type="protein sequence ID" value="KAJ6254343.1"/>
    <property type="molecule type" value="Genomic_DNA"/>
</dbReference>
<dbReference type="InterPro" id="IPR016024">
    <property type="entry name" value="ARM-type_fold"/>
</dbReference>
<evidence type="ECO:0000256" key="3">
    <source>
        <dbReference type="ARBA" id="ARBA00009466"/>
    </source>
</evidence>
<sequence>MNDVEEFSKLAHLFYTTQDPKERSECETIFLSILESIDNIQTLQVFIEQSGNDHAVLLSIQLLSELISNQWTILDKKIINEIIVWLIEVVETIYLNSSDQIIKSLSFFFSRLVYFSWIDNLTANEKMIKNTIIPKFIKLDLDNNNNLNNGIQGYGTRMEYKRCLNKIGIQLLISLVTEFTNPVEKDRIISSVQLIKILVSFRDHSLLEIYCCATQHLIKYCKLINENKNVNRETLINELNLGLWVRLVDKIFSFKFSNIQLGLYENENQELYENCDLNTSAFIIPITWKKRFQPQKMAKVLIIINQNFGDTCPTFQSHVFSSLINLARIRKSGFLKTKDRNDFVKTLLLGNISILKGMDLHYFFSNLQLLRHLISFNRTIFSSVGIDELKRSNYCEKWLTLFSNLTLDILQTKELQFDLNYDRLLEVTYSLSQFWRSIIFIIPELPQISQLKKLIINLISPIFYSLLEFYMQCTHIDNDILIKDQIFKKEICSLIHFIDFILNYSFDNFLIFIEKSFQINSKDHKIVIPILLTIFGSFIVYNSKKLPSDFNPEENEGCTELLISKIINKIFLFITQNYETENNNNNDNNDNNNNFNNNNNNNNFNFNFNNNNFNNNNKKINNIFEISIMDFFYSFTKTYLITELTTFSNFFQYLSRENSKITNQNIALELILNVILNNITIENNKLINTEKIYYSSLDLLKYIVENHYSRNLFYEFEYIFEKLVLINQTFIPFKNENDNNNIALENYFSKKKYFYKIIKKFSEIISIIIFNYPFEKNFFLKINNYFFFENHFLLLSKHINNFKNKNITENIHLINYNNFIKLNDFIEISIILFHQLIGICHNFNEIENFINFFYWIHPKKINLLVTAFNILKPHSAEIIIQFFKFCDQVLYCANQCKENFDKKFLLLKPMNVLTTNKNNKKKKGMNFHYNDEIEIQKKFSICCIKFTNIIGHILKEYVFELKVTLNDLNKKENLFAIKIIYLSQEILKNIFNNQDIKIGVFQAYQDTFIIEILSFLLKFYNENELKPLDNYPKIATSYFSLLESISNNNLHFFLTKLQENDLLLIFQQLYHGLLLFNFNDINYQKCCLILEKILYYYFKSKMVETQFILNNNKKSLITKFNKLIEDVITLFENILDHFFTSIFTKPTYPIKHISNSLLAIILICPKQYQQLLENIRLSIKNEKLILVNTNFEILLKNIKPNLKKENKQDFLSNLKIFRYNVWDNSLFF</sequence>
<comment type="similarity">
    <text evidence="3">Belongs to the exportin family.</text>
</comment>
<evidence type="ECO:0000256" key="8">
    <source>
        <dbReference type="SAM" id="MobiDB-lite"/>
    </source>
</evidence>
<evidence type="ECO:0000256" key="7">
    <source>
        <dbReference type="ARBA" id="ARBA00023242"/>
    </source>
</evidence>
<evidence type="ECO:0000256" key="2">
    <source>
        <dbReference type="ARBA" id="ARBA00004496"/>
    </source>
</evidence>
<evidence type="ECO:0000256" key="4">
    <source>
        <dbReference type="ARBA" id="ARBA00022448"/>
    </source>
</evidence>
<keyword evidence="7" id="KW-0539">Nucleus</keyword>
<keyword evidence="4" id="KW-0813">Transport</keyword>
<reference evidence="9" key="1">
    <citation type="submission" date="2022-08" db="EMBL/GenBank/DDBJ databases">
        <title>Novel sulfate-reducing endosymbionts in the free-living metamonad Anaeramoeba.</title>
        <authorList>
            <person name="Jerlstrom-Hultqvist J."/>
            <person name="Cepicka I."/>
            <person name="Gallot-Lavallee L."/>
            <person name="Salas-Leiva D."/>
            <person name="Curtis B.A."/>
            <person name="Zahonova K."/>
            <person name="Pipaliya S."/>
            <person name="Dacks J."/>
            <person name="Roger A.J."/>
        </authorList>
    </citation>
    <scope>NUCLEOTIDE SEQUENCE</scope>
    <source>
        <strain evidence="9">Schooner1</strain>
    </source>
</reference>
<dbReference type="Gene3D" id="1.25.10.10">
    <property type="entry name" value="Leucine-rich Repeat Variant"/>
    <property type="match status" value="1"/>
</dbReference>
<gene>
    <name evidence="9" type="ORF">M0813_12533</name>
</gene>
<evidence type="ECO:0000256" key="1">
    <source>
        <dbReference type="ARBA" id="ARBA00004123"/>
    </source>
</evidence>
<keyword evidence="6" id="KW-0653">Protein transport</keyword>
<keyword evidence="10" id="KW-1185">Reference proteome</keyword>
<protein>
    <submittedName>
        <fullName evidence="9">Exportin 7</fullName>
    </submittedName>
</protein>
<dbReference type="InterPro" id="IPR011989">
    <property type="entry name" value="ARM-like"/>
</dbReference>
<name>A0ABQ8ZBT6_9EUKA</name>
<evidence type="ECO:0000256" key="6">
    <source>
        <dbReference type="ARBA" id="ARBA00022927"/>
    </source>
</evidence>
<keyword evidence="5" id="KW-0963">Cytoplasm</keyword>
<comment type="subcellular location">
    <subcellularLocation>
        <location evidence="2">Cytoplasm</location>
    </subcellularLocation>
    <subcellularLocation>
        <location evidence="1">Nucleus</location>
    </subcellularLocation>
</comment>
<evidence type="ECO:0000256" key="5">
    <source>
        <dbReference type="ARBA" id="ARBA00022490"/>
    </source>
</evidence>
<comment type="caution">
    <text evidence="9">The sequence shown here is derived from an EMBL/GenBank/DDBJ whole genome shotgun (WGS) entry which is preliminary data.</text>
</comment>
<evidence type="ECO:0000313" key="10">
    <source>
        <dbReference type="Proteomes" id="UP001150062"/>
    </source>
</evidence>
<dbReference type="Proteomes" id="UP001150062">
    <property type="component" value="Unassembled WGS sequence"/>
</dbReference>
<evidence type="ECO:0000313" key="9">
    <source>
        <dbReference type="EMBL" id="KAJ6254343.1"/>
    </source>
</evidence>
<dbReference type="SUPFAM" id="SSF48371">
    <property type="entry name" value="ARM repeat"/>
    <property type="match status" value="1"/>
</dbReference>
<dbReference type="PANTHER" id="PTHR12596:SF2">
    <property type="entry name" value="EXPORTIN-7 ISOFORM X1"/>
    <property type="match status" value="1"/>
</dbReference>